<gene>
    <name evidence="1" type="ORF">S01H4_48233</name>
</gene>
<organism evidence="1">
    <name type="scientific">marine sediment metagenome</name>
    <dbReference type="NCBI Taxonomy" id="412755"/>
    <lineage>
        <taxon>unclassified sequences</taxon>
        <taxon>metagenomes</taxon>
        <taxon>ecological metagenomes</taxon>
    </lineage>
</organism>
<evidence type="ECO:0000313" key="1">
    <source>
        <dbReference type="EMBL" id="GAG90741.1"/>
    </source>
</evidence>
<dbReference type="EMBL" id="BART01027169">
    <property type="protein sequence ID" value="GAG90741.1"/>
    <property type="molecule type" value="Genomic_DNA"/>
</dbReference>
<protein>
    <submittedName>
        <fullName evidence="1">Uncharacterized protein</fullName>
    </submittedName>
</protein>
<sequence length="100" mass="11585">MRADAMMLTMEQRVATLEREVVVLRDTIKLLHKMLKEQRYLINDYITQKVASGNGRNGEGGRPEDAIYTFVCRKRMDKLGKDIEKVRKLIDDIRFGVRAG</sequence>
<comment type="caution">
    <text evidence="1">The sequence shown here is derived from an EMBL/GenBank/DDBJ whole genome shotgun (WGS) entry which is preliminary data.</text>
</comment>
<accession>X1D2K3</accession>
<proteinExistence type="predicted"/>
<name>X1D2K3_9ZZZZ</name>
<reference evidence="1" key="1">
    <citation type="journal article" date="2014" name="Front. Microbiol.">
        <title>High frequency of phylogenetically diverse reductive dehalogenase-homologous genes in deep subseafloor sedimentary metagenomes.</title>
        <authorList>
            <person name="Kawai M."/>
            <person name="Futagami T."/>
            <person name="Toyoda A."/>
            <person name="Takaki Y."/>
            <person name="Nishi S."/>
            <person name="Hori S."/>
            <person name="Arai W."/>
            <person name="Tsubouchi T."/>
            <person name="Morono Y."/>
            <person name="Uchiyama I."/>
            <person name="Ito T."/>
            <person name="Fujiyama A."/>
            <person name="Inagaki F."/>
            <person name="Takami H."/>
        </authorList>
    </citation>
    <scope>NUCLEOTIDE SEQUENCE</scope>
    <source>
        <strain evidence="1">Expedition CK06-06</strain>
    </source>
</reference>
<dbReference type="AlphaFoldDB" id="X1D2K3"/>